<proteinExistence type="predicted"/>
<name>A0ABW4Z9B2_9BACT</name>
<reference evidence="3" key="1">
    <citation type="journal article" date="2019" name="Int. J. Syst. Evol. Microbiol.">
        <title>The Global Catalogue of Microorganisms (GCM) 10K type strain sequencing project: providing services to taxonomists for standard genome sequencing and annotation.</title>
        <authorList>
            <consortium name="The Broad Institute Genomics Platform"/>
            <consortium name="The Broad Institute Genome Sequencing Center for Infectious Disease"/>
            <person name="Wu L."/>
            <person name="Ma J."/>
        </authorList>
    </citation>
    <scope>NUCLEOTIDE SEQUENCE [LARGE SCALE GENOMIC DNA]</scope>
    <source>
        <strain evidence="3">CCUG 57942</strain>
    </source>
</reference>
<evidence type="ECO:0008006" key="4">
    <source>
        <dbReference type="Google" id="ProtNLM"/>
    </source>
</evidence>
<dbReference type="InterPro" id="IPR017853">
    <property type="entry name" value="GH"/>
</dbReference>
<dbReference type="InterPro" id="IPR013785">
    <property type="entry name" value="Aldolase_TIM"/>
</dbReference>
<keyword evidence="3" id="KW-1185">Reference proteome</keyword>
<sequence length="734" mass="84266">MIKIILSSFFLANISLLLAQTHSLENDAIKRTFSTKNGTLKTISIENKKANILVTPENAPEFSLRISEGTHTSGTDKILTAKDFTVIGHSSYPINNGQGYKFALKNEEHKLNLSLCFEIGNNDDFMRKYLIIDAAKKLCIERIDIDQLSLKDVYQPYQTRQINSRGGWRPGLGQPLFTKDSAIYLGTEFPAADNYVSNSTFSCGYQFGHTLEAGQKITTYSAVLGVADDARFTSDAFYDYINKIRVRPLRLQTQYNSWFDYGYTINEEQFLASVKKVNQELCLERGTPPLKAYVIDDGWQDSVKRPERYTPQIPKTDWSKSVWNLNKKFSPNFSDSFQTVKEAKSSLGLWLSPGCNFGGRCAVPHMREKGWGGLNNYMSLAYSPYMDLLEKRMVELTVEGVTYFKLDGLFGHLNTRDYDLQKDALKRKVPIMPQLIPSDLLSDDKKLNDSKYDEAKIYYLTVGTERLISIFDKMSQANPDVYIVISNGAWLSPWWLMHIDAVWMINAGDAAGGANRTGELVYRDSKYFDIYKKENTHFPMCALFNHEPKKKSNNETKDSFRKYLYMNMSRGTGFIELYLKTFNLKEYDWDVLAEGLLWAEDVFPTFYRSRMHGGSPKKNEVYGYTAWNKNRGYVSIHNPSQKEQTYRFQLDRPFGLIPSNKTYQLSSPLSDSLNNLNKAYNYGDTLTITMQPAEIRILNFDLNAKDWSKLKELQTRTLDDYSPPPKKSKKLKKK</sequence>
<dbReference type="RefSeq" id="WP_377086746.1">
    <property type="nucleotide sequence ID" value="NZ_JBHSJL010000014.1"/>
</dbReference>
<gene>
    <name evidence="2" type="ORF">ACFSW8_06755</name>
</gene>
<accession>A0ABW4Z9B2</accession>
<feature type="chain" id="PRO_5045458444" description="Alpha-galactosidase" evidence="1">
    <location>
        <begin position="20"/>
        <end position="734"/>
    </location>
</feature>
<comment type="caution">
    <text evidence="2">The sequence shown here is derived from an EMBL/GenBank/DDBJ whole genome shotgun (WGS) entry which is preliminary data.</text>
</comment>
<dbReference type="EMBL" id="JBHUJB010000028">
    <property type="protein sequence ID" value="MFD2158591.1"/>
    <property type="molecule type" value="Genomic_DNA"/>
</dbReference>
<dbReference type="Proteomes" id="UP001597389">
    <property type="component" value="Unassembled WGS sequence"/>
</dbReference>
<organism evidence="2 3">
    <name type="scientific">Rubritalea tangerina</name>
    <dbReference type="NCBI Taxonomy" id="430798"/>
    <lineage>
        <taxon>Bacteria</taxon>
        <taxon>Pseudomonadati</taxon>
        <taxon>Verrucomicrobiota</taxon>
        <taxon>Verrucomicrobiia</taxon>
        <taxon>Verrucomicrobiales</taxon>
        <taxon>Rubritaleaceae</taxon>
        <taxon>Rubritalea</taxon>
    </lineage>
</organism>
<feature type="signal peptide" evidence="1">
    <location>
        <begin position="1"/>
        <end position="19"/>
    </location>
</feature>
<evidence type="ECO:0000256" key="1">
    <source>
        <dbReference type="SAM" id="SignalP"/>
    </source>
</evidence>
<evidence type="ECO:0000313" key="2">
    <source>
        <dbReference type="EMBL" id="MFD2158591.1"/>
    </source>
</evidence>
<keyword evidence="1" id="KW-0732">Signal</keyword>
<evidence type="ECO:0000313" key="3">
    <source>
        <dbReference type="Proteomes" id="UP001597389"/>
    </source>
</evidence>
<dbReference type="Gene3D" id="3.20.20.70">
    <property type="entry name" value="Aldolase class I"/>
    <property type="match status" value="1"/>
</dbReference>
<protein>
    <recommendedName>
        <fullName evidence="4">Alpha-galactosidase</fullName>
    </recommendedName>
</protein>
<dbReference type="SUPFAM" id="SSF51445">
    <property type="entry name" value="(Trans)glycosidases"/>
    <property type="match status" value="1"/>
</dbReference>